<dbReference type="GO" id="GO:0006493">
    <property type="term" value="P:protein O-linked glycosylation"/>
    <property type="evidence" value="ECO:0007669"/>
    <property type="project" value="InterPro"/>
</dbReference>
<dbReference type="RefSeq" id="WP_043115917.1">
    <property type="nucleotide sequence ID" value="NZ_JRAA01000001.1"/>
</dbReference>
<comment type="caution">
    <text evidence="2">The sequence shown here is derived from an EMBL/GenBank/DDBJ whole genome shotgun (WGS) entry which is preliminary data.</text>
</comment>
<dbReference type="EMBL" id="MPNX01000002">
    <property type="protein sequence ID" value="OOY35900.1"/>
    <property type="molecule type" value="Genomic_DNA"/>
</dbReference>
<dbReference type="PROSITE" id="PS50293">
    <property type="entry name" value="TPR_REGION"/>
    <property type="match status" value="3"/>
</dbReference>
<dbReference type="EMBL" id="JRAA01000001">
    <property type="protein sequence ID" value="KHF26182.1"/>
    <property type="molecule type" value="Genomic_DNA"/>
</dbReference>
<dbReference type="Pfam" id="PF13181">
    <property type="entry name" value="TPR_8"/>
    <property type="match status" value="1"/>
</dbReference>
<dbReference type="Gene3D" id="3.40.50.300">
    <property type="entry name" value="P-loop containing nucleotide triphosphate hydrolases"/>
    <property type="match status" value="1"/>
</dbReference>
<sequence>MTQSNIISFLRTGINNFERGNLAVAEDNFKKILQINPRHPDALHLLGIVASQKGDKKESVRLIKKAIKFAPKIAMYYRNLGLILMDLGKAKDAITHFKKAISIDGKDADVYNDLGTALSSVGRIPEAIEAYKDSLKVNPGNPLALNNLGNDLFQTEKFNEAKEAYLKAIDIDPRYSEAHFNLANAYAASGQFEEAIDSFNATISIKPEYVEAYYNLGNALSNNGQHNEAIKNYNKAIQLKPDYAEAFSNLCEIYEKQHMLAELESAIEQARGVLPSDEPWLLYRTAQLASREKRLEDTRDILESINLESAQPRLKISCAELLAKTYDKLGQFSLAFDQFELSNQLTTEFFNNPQASAQNYMDTVVRLSDAWSSAGKVNWPSIPNSENQPSLAFLVGFPRSGTTLLDTILRSHPDVSVVEEMPMVKAMKDHLADTASPELLTELSDEQVGELRKIYFDELHSSAEVDSANKLIIDKFPLNLMNVGLIHRVFPDAKFILALRHPCDCVLSCFMQYFKVNEAMANFLDLQQSAKLYDAVMKLWEHYNNALDLEVESLKYEDLVQDLQGTVEPILNFLDLEWDDNLFDYQKTAMSRGRINTPSYNQVTQGLYTQASGRWVNYKDRIEQIIPTLEPWAEKFGYKGGA</sequence>
<dbReference type="SUPFAM" id="SSF48452">
    <property type="entry name" value="TPR-like"/>
    <property type="match status" value="1"/>
</dbReference>
<dbReference type="Pfam" id="PF13469">
    <property type="entry name" value="Sulfotransfer_3"/>
    <property type="match status" value="1"/>
</dbReference>
<keyword evidence="2" id="KW-0808">Transferase</keyword>
<feature type="repeat" description="TPR" evidence="1">
    <location>
        <begin position="6"/>
        <end position="39"/>
    </location>
</feature>
<dbReference type="InterPro" id="IPR019734">
    <property type="entry name" value="TPR_rpt"/>
</dbReference>
<feature type="repeat" description="TPR" evidence="1">
    <location>
        <begin position="108"/>
        <end position="141"/>
    </location>
</feature>
<name>A0A0B0HBY0_SOVGS</name>
<evidence type="ECO:0000313" key="3">
    <source>
        <dbReference type="EMBL" id="OOY35900.1"/>
    </source>
</evidence>
<dbReference type="SUPFAM" id="SSF81901">
    <property type="entry name" value="HCP-like"/>
    <property type="match status" value="1"/>
</dbReference>
<dbReference type="InterPro" id="IPR011990">
    <property type="entry name" value="TPR-like_helical_dom_sf"/>
</dbReference>
<dbReference type="Proteomes" id="UP000030856">
    <property type="component" value="Unassembled WGS sequence"/>
</dbReference>
<dbReference type="eggNOG" id="COG0457">
    <property type="taxonomic scope" value="Bacteria"/>
</dbReference>
<evidence type="ECO:0000313" key="2">
    <source>
        <dbReference type="EMBL" id="KHF26182.1"/>
    </source>
</evidence>
<feature type="repeat" description="TPR" evidence="1">
    <location>
        <begin position="176"/>
        <end position="209"/>
    </location>
</feature>
<feature type="repeat" description="TPR" evidence="1">
    <location>
        <begin position="74"/>
        <end position="107"/>
    </location>
</feature>
<dbReference type="Pfam" id="PF13424">
    <property type="entry name" value="TPR_12"/>
    <property type="match status" value="1"/>
</dbReference>
<reference evidence="3 5" key="2">
    <citation type="submission" date="2016-11" db="EMBL/GenBank/DDBJ databases">
        <title>Mixed transmission modes and dynamic genome evolution in an obligate animal-bacterial symbiosis.</title>
        <authorList>
            <person name="Russell S.L."/>
            <person name="Corbett-Detig R.B."/>
            <person name="Cavanaugh C.M."/>
        </authorList>
    </citation>
    <scope>NUCLEOTIDE SEQUENCE [LARGE SCALE GENOMIC DNA]</scope>
    <source>
        <strain evidence="3">MA-KB16</strain>
    </source>
</reference>
<dbReference type="PROSITE" id="PS50005">
    <property type="entry name" value="TPR"/>
    <property type="match status" value="7"/>
</dbReference>
<dbReference type="SMART" id="SM00028">
    <property type="entry name" value="TPR"/>
    <property type="match status" value="8"/>
</dbReference>
<dbReference type="InterPro" id="IPR027417">
    <property type="entry name" value="P-loop_NTPase"/>
</dbReference>
<evidence type="ECO:0000256" key="1">
    <source>
        <dbReference type="PROSITE-ProRule" id="PRU00339"/>
    </source>
</evidence>
<reference evidence="2 4" key="1">
    <citation type="journal article" date="2014" name="BMC Genomics">
        <title>The genome of the intracellular bacterium of the coastal bivalve, Solemya velum: a blueprint for thriving in and out of symbiosis.</title>
        <authorList>
            <person name="Dmytrenko O."/>
            <person name="Russell S.L."/>
            <person name="Loo W.T."/>
            <person name="Fontanez K.M."/>
            <person name="Liao L."/>
            <person name="Roeselers G."/>
            <person name="Sharma R."/>
            <person name="Stewart F.J."/>
            <person name="Newton I.L."/>
            <person name="Woyke T."/>
            <person name="Wu D."/>
            <person name="Lang J.M."/>
            <person name="Eisen J.A."/>
            <person name="Cavanaugh C.M."/>
        </authorList>
    </citation>
    <scope>NUCLEOTIDE SEQUENCE [LARGE SCALE GENOMIC DNA]</scope>
    <source>
        <strain evidence="2 4">WH</strain>
    </source>
</reference>
<feature type="repeat" description="TPR" evidence="1">
    <location>
        <begin position="142"/>
        <end position="175"/>
    </location>
</feature>
<organism evidence="2 4">
    <name type="scientific">Solemya velum gill symbiont</name>
    <dbReference type="NCBI Taxonomy" id="2340"/>
    <lineage>
        <taxon>Bacteria</taxon>
        <taxon>Pseudomonadati</taxon>
        <taxon>Pseudomonadota</taxon>
        <taxon>Gammaproteobacteria</taxon>
        <taxon>sulfur-oxidizing symbionts</taxon>
    </lineage>
</organism>
<evidence type="ECO:0000313" key="5">
    <source>
        <dbReference type="Proteomes" id="UP000190962"/>
    </source>
</evidence>
<dbReference type="Gene3D" id="1.25.40.10">
    <property type="entry name" value="Tetratricopeptide repeat domain"/>
    <property type="match status" value="2"/>
</dbReference>
<dbReference type="AlphaFoldDB" id="A0A0B0HBY0"/>
<dbReference type="GeneID" id="86991111"/>
<proteinExistence type="predicted"/>
<feature type="repeat" description="TPR" evidence="1">
    <location>
        <begin position="210"/>
        <end position="243"/>
    </location>
</feature>
<dbReference type="Proteomes" id="UP000190962">
    <property type="component" value="Unassembled WGS sequence"/>
</dbReference>
<gene>
    <name evidence="3" type="ORF">BOV88_02330</name>
    <name evidence="2" type="ORF">JV46_15260</name>
</gene>
<accession>A0A0B0HBY0</accession>
<keyword evidence="1" id="KW-0802">TPR repeat</keyword>
<evidence type="ECO:0000313" key="4">
    <source>
        <dbReference type="Proteomes" id="UP000030856"/>
    </source>
</evidence>
<dbReference type="PATRIC" id="fig|2340.3.peg.692"/>
<dbReference type="Pfam" id="PF00515">
    <property type="entry name" value="TPR_1"/>
    <property type="match status" value="1"/>
</dbReference>
<dbReference type="OrthoDB" id="9766687at2"/>
<dbReference type="PANTHER" id="PTHR44366:SF1">
    <property type="entry name" value="UDP-N-ACETYLGLUCOSAMINE--PEPTIDE N-ACETYLGLUCOSAMINYLTRANSFERASE 110 KDA SUBUNIT"/>
    <property type="match status" value="1"/>
</dbReference>
<protein>
    <submittedName>
        <fullName evidence="2">Sulfotransferase domain-containing protein</fullName>
    </submittedName>
</protein>
<dbReference type="SUPFAM" id="SSF52540">
    <property type="entry name" value="P-loop containing nucleoside triphosphate hydrolases"/>
    <property type="match status" value="1"/>
</dbReference>
<dbReference type="STRING" id="2340.JV46_15260"/>
<dbReference type="Pfam" id="PF13414">
    <property type="entry name" value="TPR_11"/>
    <property type="match status" value="1"/>
</dbReference>
<feature type="repeat" description="TPR" evidence="1">
    <location>
        <begin position="40"/>
        <end position="73"/>
    </location>
</feature>
<dbReference type="InterPro" id="IPR037919">
    <property type="entry name" value="OGT"/>
</dbReference>
<dbReference type="GO" id="GO:0097363">
    <property type="term" value="F:protein O-acetylglucosaminyltransferase activity"/>
    <property type="evidence" value="ECO:0007669"/>
    <property type="project" value="TreeGrafter"/>
</dbReference>
<dbReference type="PANTHER" id="PTHR44366">
    <property type="entry name" value="UDP-N-ACETYLGLUCOSAMINE--PEPTIDE N-ACETYLGLUCOSAMINYLTRANSFERASE 110 KDA SUBUNIT"/>
    <property type="match status" value="1"/>
</dbReference>
<keyword evidence="4" id="KW-1185">Reference proteome</keyword>